<name>A0A2M8F9A9_9BACT</name>
<dbReference type="Gene3D" id="3.40.50.720">
    <property type="entry name" value="NAD(P)-binding Rossmann-like Domain"/>
    <property type="match status" value="1"/>
</dbReference>
<dbReference type="InterPro" id="IPR036291">
    <property type="entry name" value="NAD(P)-bd_dom_sf"/>
</dbReference>
<gene>
    <name evidence="3" type="ORF">CO030_03545</name>
</gene>
<evidence type="ECO:0000313" key="3">
    <source>
        <dbReference type="EMBL" id="PJC52313.1"/>
    </source>
</evidence>
<dbReference type="PANTHER" id="PTHR43000">
    <property type="entry name" value="DTDP-D-GLUCOSE 4,6-DEHYDRATASE-RELATED"/>
    <property type="match status" value="1"/>
</dbReference>
<reference evidence="4" key="1">
    <citation type="submission" date="2017-09" db="EMBL/GenBank/DDBJ databases">
        <title>Depth-based differentiation of microbial function through sediment-hosted aquifers and enrichment of novel symbionts in the deep terrestrial subsurface.</title>
        <authorList>
            <person name="Probst A.J."/>
            <person name="Ladd B."/>
            <person name="Jarett J.K."/>
            <person name="Geller-Mcgrath D.E."/>
            <person name="Sieber C.M.K."/>
            <person name="Emerson J.B."/>
            <person name="Anantharaman K."/>
            <person name="Thomas B.C."/>
            <person name="Malmstrom R."/>
            <person name="Stieglmeier M."/>
            <person name="Klingl A."/>
            <person name="Woyke T."/>
            <person name="Ryan C.M."/>
            <person name="Banfield J.F."/>
        </authorList>
    </citation>
    <scope>NUCLEOTIDE SEQUENCE [LARGE SCALE GENOMIC DNA]</scope>
</reference>
<organism evidence="3 4">
    <name type="scientific">Candidatus Magasanikbacteria bacterium CG_4_9_14_0_2_um_filter_42_11</name>
    <dbReference type="NCBI Taxonomy" id="1974643"/>
    <lineage>
        <taxon>Bacteria</taxon>
        <taxon>Candidatus Magasanikiibacteriota</taxon>
    </lineage>
</organism>
<dbReference type="Proteomes" id="UP000231456">
    <property type="component" value="Unassembled WGS sequence"/>
</dbReference>
<dbReference type="EMBL" id="PFRH01000113">
    <property type="protein sequence ID" value="PJC52313.1"/>
    <property type="molecule type" value="Genomic_DNA"/>
</dbReference>
<comment type="caution">
    <text evidence="3">The sequence shown here is derived from an EMBL/GenBank/DDBJ whole genome shotgun (WGS) entry which is preliminary data.</text>
</comment>
<sequence>MGQPKTIFLTGGNGFIGRNIIEQLGGTYTIYAPSRSELNLLDSNAVYTYLQKCPVDFVIHAANIGGKRNSIDTGDWEEKNMTMFQNIVVAKQYFSRMIVLGSGAEYDKRYPIIMAKEDDALIAEPIDPYGRYKKKCSEFASTHDFITHLRLFGIFGPYEDYRVRFISNNICRVLLNLPILIKRNVMFDYLYIDDFIQILAILLEKEILEYAHYNVCTGSSIDLITLANYIKDISQKNVEVQVKQDGLNKEYSGENCRLMKELQGFEFTNIKKSIEHLYRWYEERIHIIDKEAVQFDS</sequence>
<evidence type="ECO:0000313" key="4">
    <source>
        <dbReference type="Proteomes" id="UP000231456"/>
    </source>
</evidence>
<dbReference type="AlphaFoldDB" id="A0A2M8F9A9"/>
<accession>A0A2M8F9A9</accession>
<evidence type="ECO:0000259" key="2">
    <source>
        <dbReference type="Pfam" id="PF01370"/>
    </source>
</evidence>
<proteinExistence type="inferred from homology"/>
<evidence type="ECO:0000256" key="1">
    <source>
        <dbReference type="ARBA" id="ARBA00007637"/>
    </source>
</evidence>
<dbReference type="SUPFAM" id="SSF51735">
    <property type="entry name" value="NAD(P)-binding Rossmann-fold domains"/>
    <property type="match status" value="1"/>
</dbReference>
<feature type="domain" description="NAD-dependent epimerase/dehydratase" evidence="2">
    <location>
        <begin position="7"/>
        <end position="216"/>
    </location>
</feature>
<comment type="similarity">
    <text evidence="1">Belongs to the NAD(P)-dependent epimerase/dehydratase family.</text>
</comment>
<dbReference type="Pfam" id="PF01370">
    <property type="entry name" value="Epimerase"/>
    <property type="match status" value="1"/>
</dbReference>
<protein>
    <submittedName>
        <fullName evidence="3">NAD-dependent dehydratase</fullName>
    </submittedName>
</protein>
<dbReference type="InterPro" id="IPR001509">
    <property type="entry name" value="Epimerase_deHydtase"/>
</dbReference>